<keyword evidence="2" id="KW-1185">Reference proteome</keyword>
<dbReference type="OrthoDB" id="2413960at2759"/>
<reference evidence="1" key="1">
    <citation type="submission" date="2021-06" db="EMBL/GenBank/DDBJ databases">
        <authorList>
            <person name="Kallberg Y."/>
            <person name="Tangrot J."/>
            <person name="Rosling A."/>
        </authorList>
    </citation>
    <scope>NUCLEOTIDE SEQUENCE</scope>
    <source>
        <strain evidence="1">MT106</strain>
    </source>
</reference>
<accession>A0A9N9GDL5</accession>
<sequence>MEVTRQCLVVVEKEGSTGMTPYAVWDEAMNELLKATLLPSVKEIPFKTTSSPSRGEYTFLCKVKTAEPLPEKPEYDSCLVMTHIALDPGVHTFMTSYDPNGLVVEWGEVNAQLAIKHKPYKLRHAMLRIQKKIRSLVDDCYHKLSKWLCENYRVVLLPGRGHRRIGQSHVTLSFLSVLASQSFPWCQVILCMEKWSDQTSFVAQNAIPSLTKISR</sequence>
<name>A0A9N9GDL5_9GLOM</name>
<dbReference type="AlphaFoldDB" id="A0A9N9GDL5"/>
<evidence type="ECO:0000313" key="1">
    <source>
        <dbReference type="EMBL" id="CAG8599823.1"/>
    </source>
</evidence>
<dbReference type="Proteomes" id="UP000789831">
    <property type="component" value="Unassembled WGS sequence"/>
</dbReference>
<organism evidence="1 2">
    <name type="scientific">Ambispora gerdemannii</name>
    <dbReference type="NCBI Taxonomy" id="144530"/>
    <lineage>
        <taxon>Eukaryota</taxon>
        <taxon>Fungi</taxon>
        <taxon>Fungi incertae sedis</taxon>
        <taxon>Mucoromycota</taxon>
        <taxon>Glomeromycotina</taxon>
        <taxon>Glomeromycetes</taxon>
        <taxon>Archaeosporales</taxon>
        <taxon>Ambisporaceae</taxon>
        <taxon>Ambispora</taxon>
    </lineage>
</organism>
<dbReference type="EMBL" id="CAJVPL010002113">
    <property type="protein sequence ID" value="CAG8599823.1"/>
    <property type="molecule type" value="Genomic_DNA"/>
</dbReference>
<proteinExistence type="predicted"/>
<comment type="caution">
    <text evidence="1">The sequence shown here is derived from an EMBL/GenBank/DDBJ whole genome shotgun (WGS) entry which is preliminary data.</text>
</comment>
<protein>
    <submittedName>
        <fullName evidence="1">10918_t:CDS:1</fullName>
    </submittedName>
</protein>
<evidence type="ECO:0000313" key="2">
    <source>
        <dbReference type="Proteomes" id="UP000789831"/>
    </source>
</evidence>
<gene>
    <name evidence="1" type="ORF">AGERDE_LOCUS9044</name>
</gene>